<comment type="caution">
    <text evidence="1">The sequence shown here is derived from an EMBL/GenBank/DDBJ whole genome shotgun (WGS) entry which is preliminary data.</text>
</comment>
<dbReference type="EMBL" id="MBFS01000085">
    <property type="protein sequence ID" value="PVV04736.1"/>
    <property type="molecule type" value="Genomic_DNA"/>
</dbReference>
<organism evidence="1 2">
    <name type="scientific">Smittium megazygosporum</name>
    <dbReference type="NCBI Taxonomy" id="133381"/>
    <lineage>
        <taxon>Eukaryota</taxon>
        <taxon>Fungi</taxon>
        <taxon>Fungi incertae sedis</taxon>
        <taxon>Zoopagomycota</taxon>
        <taxon>Kickxellomycotina</taxon>
        <taxon>Harpellomycetes</taxon>
        <taxon>Harpellales</taxon>
        <taxon>Legeriomycetaceae</taxon>
        <taxon>Smittium</taxon>
    </lineage>
</organism>
<sequence length="220" mass="24970">SLRYFGSAFSYKQYKLGRENAIGSGPVELSGSFYDKIQISDLYFCAVYKEDGEIARKRSIYFKSNVLGHFVVLSRWFSDDEAHRNINKITELEERFERNGHADSLTRGNGNPGKYNFKVYPRGVSRSERYQVKIQDGIKLFLSYTFMEVKLLASPIYSYELASYNPVAYKETKISDKRSNKYASGHIQRGSSVDALMGPSSIEVQTKRIGMLGGVRGGDE</sequence>
<accession>A0A2T9ZJE3</accession>
<dbReference type="OrthoDB" id="5593919at2759"/>
<protein>
    <submittedName>
        <fullName evidence="1">Uncharacterized protein</fullName>
    </submittedName>
</protein>
<reference evidence="1 2" key="1">
    <citation type="journal article" date="2018" name="MBio">
        <title>Comparative Genomics Reveals the Core Gene Toolbox for the Fungus-Insect Symbiosis.</title>
        <authorList>
            <person name="Wang Y."/>
            <person name="Stata M."/>
            <person name="Wang W."/>
            <person name="Stajich J.E."/>
            <person name="White M.M."/>
            <person name="Moncalvo J.M."/>
        </authorList>
    </citation>
    <scope>NUCLEOTIDE SEQUENCE [LARGE SCALE GENOMIC DNA]</scope>
    <source>
        <strain evidence="1 2">SC-DP-2</strain>
    </source>
</reference>
<dbReference type="Proteomes" id="UP000245609">
    <property type="component" value="Unassembled WGS sequence"/>
</dbReference>
<feature type="non-terminal residue" evidence="1">
    <location>
        <position position="1"/>
    </location>
</feature>
<name>A0A2T9ZJE3_9FUNG</name>
<evidence type="ECO:0000313" key="2">
    <source>
        <dbReference type="Proteomes" id="UP000245609"/>
    </source>
</evidence>
<proteinExistence type="predicted"/>
<gene>
    <name evidence="1" type="ORF">BB560_000745</name>
</gene>
<dbReference type="AlphaFoldDB" id="A0A2T9ZJE3"/>
<evidence type="ECO:0000313" key="1">
    <source>
        <dbReference type="EMBL" id="PVV04736.1"/>
    </source>
</evidence>
<keyword evidence="2" id="KW-1185">Reference proteome</keyword>